<dbReference type="AlphaFoldDB" id="A3MW64"/>
<dbReference type="Pfam" id="PF02602">
    <property type="entry name" value="HEM4"/>
    <property type="match status" value="1"/>
</dbReference>
<name>A3MW64_PYRCJ</name>
<dbReference type="GO" id="GO:0006780">
    <property type="term" value="P:uroporphyrinogen III biosynthetic process"/>
    <property type="evidence" value="ECO:0007669"/>
    <property type="project" value="InterPro"/>
</dbReference>
<dbReference type="InterPro" id="IPR036108">
    <property type="entry name" value="4pyrrol_syn_uPrphyn_synt_sf"/>
</dbReference>
<protein>
    <submittedName>
        <fullName evidence="2">Uroporphyrinogen-III synthase (HemD)</fullName>
    </submittedName>
</protein>
<sequence length="235" mass="24700">MRVVVTSPRAVELFVRVLGRERVVAAPVVKLVPRSISAEEVAKALAGATHVVFVSGAVAYRLAEVLHGAGALFAGRAVATAEGAKGAVMVKNKFGVEAYPGQTWEEVAAWARGCGAAVVFHHGEFHRELAEALEALCGSVAHFQLYDAVPEDLDKMRLLVEPGGDVYVFFSGVAVEYAVENPYGLPVAERLRRAVNVAAGPAVAKALAKYGIEAVVPPSGRLGDVAKFVASLIRG</sequence>
<dbReference type="InterPro" id="IPR039793">
    <property type="entry name" value="UROS/Hem4"/>
</dbReference>
<dbReference type="Proteomes" id="UP000001431">
    <property type="component" value="Chromosome"/>
</dbReference>
<dbReference type="STRING" id="410359.Pcal_1461"/>
<dbReference type="InterPro" id="IPR003754">
    <property type="entry name" value="4pyrrol_synth_uPrphyn_synth"/>
</dbReference>
<evidence type="ECO:0000313" key="2">
    <source>
        <dbReference type="EMBL" id="ABO08881.1"/>
    </source>
</evidence>
<dbReference type="Gene3D" id="3.40.50.10090">
    <property type="match status" value="1"/>
</dbReference>
<dbReference type="RefSeq" id="WP_011850139.1">
    <property type="nucleotide sequence ID" value="NC_009073.1"/>
</dbReference>
<organism evidence="2 3">
    <name type="scientific">Pyrobaculum calidifontis (strain DSM 21063 / JCM 11548 / VA1)</name>
    <dbReference type="NCBI Taxonomy" id="410359"/>
    <lineage>
        <taxon>Archaea</taxon>
        <taxon>Thermoproteota</taxon>
        <taxon>Thermoprotei</taxon>
        <taxon>Thermoproteales</taxon>
        <taxon>Thermoproteaceae</taxon>
        <taxon>Pyrobaculum</taxon>
    </lineage>
</organism>
<feature type="domain" description="Tetrapyrrole biosynthesis uroporphyrinogen III synthase" evidence="1">
    <location>
        <begin position="22"/>
        <end position="219"/>
    </location>
</feature>
<keyword evidence="3" id="KW-1185">Reference proteome</keyword>
<dbReference type="eggNOG" id="arCOG02049">
    <property type="taxonomic scope" value="Archaea"/>
</dbReference>
<dbReference type="EMBL" id="CP000561">
    <property type="protein sequence ID" value="ABO08881.1"/>
    <property type="molecule type" value="Genomic_DNA"/>
</dbReference>
<dbReference type="SUPFAM" id="SSF69618">
    <property type="entry name" value="HemD-like"/>
    <property type="match status" value="1"/>
</dbReference>
<reference evidence="2" key="1">
    <citation type="submission" date="2007-02" db="EMBL/GenBank/DDBJ databases">
        <title>Complete sequence of Pyrobaculum calidifontis JCM 11548.</title>
        <authorList>
            <consortium name="US DOE Joint Genome Institute"/>
            <person name="Copeland A."/>
            <person name="Lucas S."/>
            <person name="Lapidus A."/>
            <person name="Barry K."/>
            <person name="Glavina del Rio T."/>
            <person name="Dalin E."/>
            <person name="Tice H."/>
            <person name="Pitluck S."/>
            <person name="Chain P."/>
            <person name="Malfatti S."/>
            <person name="Shin M."/>
            <person name="Vergez L."/>
            <person name="Schmutz J."/>
            <person name="Larimer F."/>
            <person name="Land M."/>
            <person name="Hauser L."/>
            <person name="Kyrpides N."/>
            <person name="Mikhailova N."/>
            <person name="Cozen A.E."/>
            <person name="Fitz-Gibbon S.T."/>
            <person name="House C.H."/>
            <person name="Saltikov C."/>
            <person name="Lowe T.M."/>
            <person name="Richardson P."/>
        </authorList>
    </citation>
    <scope>NUCLEOTIDE SEQUENCE [LARGE SCALE GENOMIC DNA]</scope>
    <source>
        <strain evidence="2">JCM 11548</strain>
    </source>
</reference>
<dbReference type="GeneID" id="4909186"/>
<gene>
    <name evidence="2" type="ordered locus">Pcal_1461</name>
</gene>
<dbReference type="KEGG" id="pcl:Pcal_1461"/>
<dbReference type="HOGENOM" id="CLU_1178162_0_0_2"/>
<dbReference type="OrthoDB" id="28740at2157"/>
<dbReference type="PANTHER" id="PTHR40082:SF1">
    <property type="entry name" value="BLR5956 PROTEIN"/>
    <property type="match status" value="1"/>
</dbReference>
<proteinExistence type="predicted"/>
<evidence type="ECO:0000313" key="3">
    <source>
        <dbReference type="Proteomes" id="UP000001431"/>
    </source>
</evidence>
<evidence type="ECO:0000259" key="1">
    <source>
        <dbReference type="Pfam" id="PF02602"/>
    </source>
</evidence>
<accession>A3MW64</accession>
<dbReference type="PANTHER" id="PTHR40082">
    <property type="entry name" value="BLR5956 PROTEIN"/>
    <property type="match status" value="1"/>
</dbReference>
<dbReference type="GO" id="GO:0004852">
    <property type="term" value="F:uroporphyrinogen-III synthase activity"/>
    <property type="evidence" value="ECO:0007669"/>
    <property type="project" value="InterPro"/>
</dbReference>